<dbReference type="KEGG" id="cbw:RR42_s3210"/>
<gene>
    <name evidence="1" type="ORF">RR42_s3210</name>
</gene>
<dbReference type="STRING" id="68895.RR42_s3210"/>
<proteinExistence type="predicted"/>
<accession>A0A0C4YWB5</accession>
<protein>
    <submittedName>
        <fullName evidence="1">Uncharacterized protein</fullName>
    </submittedName>
</protein>
<keyword evidence="2" id="KW-1185">Reference proteome</keyword>
<dbReference type="Proteomes" id="UP000031843">
    <property type="component" value="Chromosome secondary"/>
</dbReference>
<dbReference type="AlphaFoldDB" id="A0A0C4YWB5"/>
<dbReference type="EMBL" id="CP010537">
    <property type="protein sequence ID" value="AJG24791.1"/>
    <property type="molecule type" value="Genomic_DNA"/>
</dbReference>
<organism evidence="1 2">
    <name type="scientific">Cupriavidus basilensis</name>
    <dbReference type="NCBI Taxonomy" id="68895"/>
    <lineage>
        <taxon>Bacteria</taxon>
        <taxon>Pseudomonadati</taxon>
        <taxon>Pseudomonadota</taxon>
        <taxon>Betaproteobacteria</taxon>
        <taxon>Burkholderiales</taxon>
        <taxon>Burkholderiaceae</taxon>
        <taxon>Cupriavidus</taxon>
    </lineage>
</organism>
<evidence type="ECO:0000313" key="1">
    <source>
        <dbReference type="EMBL" id="AJG24791.1"/>
    </source>
</evidence>
<sequence length="57" mass="6133">MKPAGRRENPAIVAARAGAGTVCLRTQWAPDTRGARRFARLLALSKLSAQPTPHPLQ</sequence>
<reference evidence="1 2" key="1">
    <citation type="journal article" date="2015" name="Genome Announc.">
        <title>Complete Genome Sequence of Cupriavidus basilensis 4G11, Isolated from the Oak Ridge Field Research Center Site.</title>
        <authorList>
            <person name="Ray J."/>
            <person name="Waters R.J."/>
            <person name="Skerker J.M."/>
            <person name="Kuehl J.V."/>
            <person name="Price M.N."/>
            <person name="Huang J."/>
            <person name="Chakraborty R."/>
            <person name="Arkin A.P."/>
            <person name="Deutschbauer A."/>
        </authorList>
    </citation>
    <scope>NUCLEOTIDE SEQUENCE [LARGE SCALE GENOMIC DNA]</scope>
    <source>
        <strain evidence="1">4G11</strain>
    </source>
</reference>
<name>A0A0C4YWB5_9BURK</name>
<evidence type="ECO:0000313" key="2">
    <source>
        <dbReference type="Proteomes" id="UP000031843"/>
    </source>
</evidence>